<reference evidence="9" key="1">
    <citation type="journal article" date="2019" name="Int. J. Syst. Evol. Microbiol.">
        <title>The Global Catalogue of Microorganisms (GCM) 10K type strain sequencing project: providing services to taxonomists for standard genome sequencing and annotation.</title>
        <authorList>
            <consortium name="The Broad Institute Genomics Platform"/>
            <consortium name="The Broad Institute Genome Sequencing Center for Infectious Disease"/>
            <person name="Wu L."/>
            <person name="Ma J."/>
        </authorList>
    </citation>
    <scope>NUCLEOTIDE SEQUENCE [LARGE SCALE GENOMIC DNA]</scope>
    <source>
        <strain evidence="9">CCUG 54822</strain>
    </source>
</reference>
<dbReference type="Proteomes" id="UP001597178">
    <property type="component" value="Unassembled WGS sequence"/>
</dbReference>
<feature type="transmembrane region" description="Helical" evidence="7">
    <location>
        <begin position="76"/>
        <end position="94"/>
    </location>
</feature>
<dbReference type="InterPro" id="IPR038377">
    <property type="entry name" value="Na/Glc_symporter_sf"/>
</dbReference>
<feature type="transmembrane region" description="Helical" evidence="7">
    <location>
        <begin position="120"/>
        <end position="140"/>
    </location>
</feature>
<feature type="transmembrane region" description="Helical" evidence="7">
    <location>
        <begin position="242"/>
        <end position="261"/>
    </location>
</feature>
<evidence type="ECO:0000313" key="8">
    <source>
        <dbReference type="EMBL" id="MFD1362452.1"/>
    </source>
</evidence>
<feature type="transmembrane region" description="Helical" evidence="7">
    <location>
        <begin position="461"/>
        <end position="480"/>
    </location>
</feature>
<feature type="transmembrane region" description="Helical" evidence="7">
    <location>
        <begin position="412"/>
        <end position="429"/>
    </location>
</feature>
<comment type="caution">
    <text evidence="8">The sequence shown here is derived from an EMBL/GenBank/DDBJ whole genome shotgun (WGS) entry which is preliminary data.</text>
</comment>
<sequence length="532" mass="57916">MGPFATFSFLLIIGSVMVYAFIRSRKVNTNTAEGYFLGGRSLAGFTIAGTVVMTNLSTEQLVGQNGQSYAAGMEVMAWEVTAAIALVFLALVFLPKYMKYGVDTISDFIEIRFDTTTKRIASFLFIVTYMISFLPVVLYSGSLVFNQILNVDAILGVDSLTAVALISSAIGVFGLLYLLVGGLSLAAYSDTIYGIGLIVGGLSIPVIALTVLGDGNFLGGLESVREYTPELLNSIGAVDSEFVPWPTLFLGMLFNNLYFWCTNQMIVQKTLAGRDLKAGQKGALYVAFFKIFGSLFLVFPGIIAFNMFGDSIENADNAYPTLITAILPEWSFGIIGAVIFGAILSSFVGALNATVTLFTLDFYKPLFKKGATDRQVARAGKLTTVAIGLIAIIIAPLISFAPAGLYHVVQEFNGLFSMPLLAVVILGFYSKYATALGAKLAFIFHLIGYGSAQLFLPDVHYLYFFSVLFPLEVLLIYLVSKFKPLDKPFMFEKELNKVNLTPWKHRFWVSAIVVIVMLATYVVFSPIGLAAQ</sequence>
<feature type="transmembrane region" description="Helical" evidence="7">
    <location>
        <begin position="436"/>
        <end position="455"/>
    </location>
</feature>
<dbReference type="InterPro" id="IPR001734">
    <property type="entry name" value="Na/solute_symporter"/>
</dbReference>
<dbReference type="NCBIfam" id="NF007790">
    <property type="entry name" value="PRK10484.1"/>
    <property type="match status" value="1"/>
</dbReference>
<dbReference type="CDD" id="cd10328">
    <property type="entry name" value="SLC5sbd_YidK"/>
    <property type="match status" value="1"/>
</dbReference>
<dbReference type="PANTHER" id="PTHR11819">
    <property type="entry name" value="SOLUTE CARRIER FAMILY 5"/>
    <property type="match status" value="1"/>
</dbReference>
<feature type="transmembrane region" description="Helical" evidence="7">
    <location>
        <begin position="384"/>
        <end position="406"/>
    </location>
</feature>
<feature type="transmembrane region" description="Helical" evidence="7">
    <location>
        <begin position="282"/>
        <end position="305"/>
    </location>
</feature>
<comment type="similarity">
    <text evidence="2 6">Belongs to the sodium:solute symporter (SSF) (TC 2.A.21) family.</text>
</comment>
<dbReference type="RefSeq" id="WP_382401013.1">
    <property type="nucleotide sequence ID" value="NZ_JBHTNH010000026.1"/>
</dbReference>
<comment type="subcellular location">
    <subcellularLocation>
        <location evidence="1">Membrane</location>
        <topology evidence="1">Multi-pass membrane protein</topology>
    </subcellularLocation>
</comment>
<evidence type="ECO:0000256" key="5">
    <source>
        <dbReference type="ARBA" id="ARBA00023136"/>
    </source>
</evidence>
<organism evidence="8 9">
    <name type="scientific">Lentibacillus salinarum</name>
    <dbReference type="NCBI Taxonomy" id="446820"/>
    <lineage>
        <taxon>Bacteria</taxon>
        <taxon>Bacillati</taxon>
        <taxon>Bacillota</taxon>
        <taxon>Bacilli</taxon>
        <taxon>Bacillales</taxon>
        <taxon>Bacillaceae</taxon>
        <taxon>Lentibacillus</taxon>
    </lineage>
</organism>
<dbReference type="Pfam" id="PF00474">
    <property type="entry name" value="SSF"/>
    <property type="match status" value="1"/>
</dbReference>
<feature type="transmembrane region" description="Helical" evidence="7">
    <location>
        <begin position="192"/>
        <end position="212"/>
    </location>
</feature>
<feature type="transmembrane region" description="Helical" evidence="7">
    <location>
        <begin position="34"/>
        <end position="56"/>
    </location>
</feature>
<name>A0ABW3ZVP9_9BACI</name>
<feature type="transmembrane region" description="Helical" evidence="7">
    <location>
        <begin position="160"/>
        <end position="180"/>
    </location>
</feature>
<dbReference type="NCBIfam" id="TIGR00813">
    <property type="entry name" value="sss"/>
    <property type="match status" value="1"/>
</dbReference>
<dbReference type="PANTHER" id="PTHR11819:SF195">
    <property type="entry name" value="SODIUM_GLUCOSE COTRANSPORTER 4"/>
    <property type="match status" value="1"/>
</dbReference>
<evidence type="ECO:0000256" key="3">
    <source>
        <dbReference type="ARBA" id="ARBA00022692"/>
    </source>
</evidence>
<evidence type="ECO:0000256" key="4">
    <source>
        <dbReference type="ARBA" id="ARBA00022989"/>
    </source>
</evidence>
<evidence type="ECO:0000256" key="7">
    <source>
        <dbReference type="SAM" id="Phobius"/>
    </source>
</evidence>
<keyword evidence="4 7" id="KW-1133">Transmembrane helix</keyword>
<evidence type="ECO:0000256" key="2">
    <source>
        <dbReference type="ARBA" id="ARBA00006434"/>
    </source>
</evidence>
<keyword evidence="5 7" id="KW-0472">Membrane</keyword>
<evidence type="ECO:0000313" key="9">
    <source>
        <dbReference type="Proteomes" id="UP001597178"/>
    </source>
</evidence>
<evidence type="ECO:0000256" key="6">
    <source>
        <dbReference type="RuleBase" id="RU362091"/>
    </source>
</evidence>
<dbReference type="PROSITE" id="PS50283">
    <property type="entry name" value="NA_SOLUT_SYMP_3"/>
    <property type="match status" value="1"/>
</dbReference>
<gene>
    <name evidence="8" type="ORF">ACFQ4A_12365</name>
</gene>
<accession>A0ABW3ZVP9</accession>
<dbReference type="EMBL" id="JBHTNH010000026">
    <property type="protein sequence ID" value="MFD1362452.1"/>
    <property type="molecule type" value="Genomic_DNA"/>
</dbReference>
<feature type="transmembrane region" description="Helical" evidence="7">
    <location>
        <begin position="507"/>
        <end position="531"/>
    </location>
</feature>
<keyword evidence="9" id="KW-1185">Reference proteome</keyword>
<feature type="transmembrane region" description="Helical" evidence="7">
    <location>
        <begin position="330"/>
        <end position="363"/>
    </location>
</feature>
<keyword evidence="3 7" id="KW-0812">Transmembrane</keyword>
<dbReference type="Gene3D" id="1.20.1730.10">
    <property type="entry name" value="Sodium/glucose cotransporter"/>
    <property type="match status" value="1"/>
</dbReference>
<protein>
    <submittedName>
        <fullName evidence="8">Solute:sodium symporter family transporter</fullName>
    </submittedName>
</protein>
<proteinExistence type="inferred from homology"/>
<feature type="transmembrane region" description="Helical" evidence="7">
    <location>
        <begin position="6"/>
        <end position="22"/>
    </location>
</feature>
<evidence type="ECO:0000256" key="1">
    <source>
        <dbReference type="ARBA" id="ARBA00004141"/>
    </source>
</evidence>